<keyword evidence="4 7" id="KW-0808">Transferase</keyword>
<dbReference type="SUPFAM" id="SSF53448">
    <property type="entry name" value="Nucleotide-diphospho-sugar transferases"/>
    <property type="match status" value="1"/>
</dbReference>
<gene>
    <name evidence="10" type="primary">UGPA1</name>
    <name evidence="10" type="ORF">A0H76_146</name>
</gene>
<evidence type="ECO:0000256" key="5">
    <source>
        <dbReference type="ARBA" id="ARBA00022695"/>
    </source>
</evidence>
<dbReference type="EC" id="2.7.7.9" evidence="3 7"/>
<comment type="caution">
    <text evidence="10">The sequence shown here is derived from an EMBL/GenBank/DDBJ whole genome shotgun (WGS) entry which is preliminary data.</text>
</comment>
<dbReference type="Proteomes" id="UP000192501">
    <property type="component" value="Unassembled WGS sequence"/>
</dbReference>
<feature type="binding site" evidence="9">
    <location>
        <position position="420"/>
    </location>
    <ligand>
        <name>UTP</name>
        <dbReference type="ChEBI" id="CHEBI:46398"/>
    </ligand>
</feature>
<evidence type="ECO:0000256" key="8">
    <source>
        <dbReference type="PIRSR" id="PIRSR000806-1"/>
    </source>
</evidence>
<evidence type="ECO:0000256" key="7">
    <source>
        <dbReference type="PIRNR" id="PIRNR000806"/>
    </source>
</evidence>
<dbReference type="InterPro" id="IPR016267">
    <property type="entry name" value="UDPGP_trans"/>
</dbReference>
<accession>A0A1X0QLA0</accession>
<evidence type="ECO:0000256" key="6">
    <source>
        <dbReference type="ARBA" id="ARBA00048128"/>
    </source>
</evidence>
<dbReference type="Gene3D" id="3.90.550.10">
    <property type="entry name" value="Spore Coat Polysaccharide Biosynthesis Protein SpsA, Chain A"/>
    <property type="match status" value="1"/>
</dbReference>
<dbReference type="VEuPathDB" id="MicrosporidiaDB:HERIO_960"/>
<organism evidence="10 11">
    <name type="scientific">Hepatospora eriocheir</name>
    <dbReference type="NCBI Taxonomy" id="1081669"/>
    <lineage>
        <taxon>Eukaryota</taxon>
        <taxon>Fungi</taxon>
        <taxon>Fungi incertae sedis</taxon>
        <taxon>Microsporidia</taxon>
        <taxon>Hepatosporidae</taxon>
        <taxon>Hepatospora</taxon>
    </lineage>
</organism>
<feature type="binding site" evidence="9">
    <location>
        <position position="170"/>
    </location>
    <ligand>
        <name>UTP</name>
        <dbReference type="ChEBI" id="CHEBI:46398"/>
    </ligand>
</feature>
<dbReference type="AlphaFoldDB" id="A0A1X0QLA0"/>
<dbReference type="PANTHER" id="PTHR43511">
    <property type="match status" value="1"/>
</dbReference>
<comment type="function">
    <text evidence="1">Plays a central role as a glucosyl donor in cellular metabolic pathways.</text>
</comment>
<dbReference type="GO" id="GO:0005978">
    <property type="term" value="P:glycogen biosynthetic process"/>
    <property type="evidence" value="ECO:0007669"/>
    <property type="project" value="EnsemblFungi"/>
</dbReference>
<dbReference type="GO" id="GO:0006078">
    <property type="term" value="P:(1-&gt;6)-beta-D-glucan biosynthetic process"/>
    <property type="evidence" value="ECO:0007669"/>
    <property type="project" value="EnsemblFungi"/>
</dbReference>
<evidence type="ECO:0000313" key="10">
    <source>
        <dbReference type="EMBL" id="ORE00540.1"/>
    </source>
</evidence>
<comment type="similarity">
    <text evidence="2 7">Belongs to the UDPGP type 1 family.</text>
</comment>
<evidence type="ECO:0000256" key="3">
    <source>
        <dbReference type="ARBA" id="ARBA00012415"/>
    </source>
</evidence>
<proteinExistence type="inferred from homology"/>
<dbReference type="GO" id="GO:0003983">
    <property type="term" value="F:UTP:glucose-1-phosphate uridylyltransferase activity"/>
    <property type="evidence" value="ECO:0007669"/>
    <property type="project" value="UniProtKB-EC"/>
</dbReference>
<evidence type="ECO:0000313" key="11">
    <source>
        <dbReference type="Proteomes" id="UP000192501"/>
    </source>
</evidence>
<evidence type="ECO:0000256" key="9">
    <source>
        <dbReference type="PIRSR" id="PIRSR000806-2"/>
    </source>
</evidence>
<sequence length="534" mass="61173">MADERRNMVTADKLLNIPILVFLNVSILNQKIKDETKNVLTTYQKIVISFSPFKFKLIVIYTPLKMDEHTEDQQYVESKIIAMNEELDYLSHMYKEGSKELESFKKLFERYLQTKDQKIDWDKITNADDLIIDYHEHKISKETKTEMLNKLAVIKLNGGLGTTMGLTGPKSKIEVRDGNNFIDLVIKQIKHFNCKYESSVPLILMNSFNTQKETEKMIKGSKNITIKTFNQFKYPKISVNTKLPITGDKSFYPPGHGNLYEVLYQTKLLDELINEGKEYLFISNIDNLSSTIDLNILRILDKGKADFIMEVTDKTTADIKGGTLVKYNDVLRLIEVAMVPQDHVKEFIKKFKVFNTNSLWINLKSLKEVVTKLKLDIIQNRKVVDGQTVIQLETAVGSAIQYFKNPIGLKVSRERFSPVKSCSDLFLVESNLYKTDKGTLVRNEKRMISGNPTVKFIGRNFNNFEKYKKTFLDIPDIIDLDFLVLSGTISFGRKIVLKGTVVIIAPEGSKIDIPDGTILEDKVVYGNCSMMNIK</sequence>
<dbReference type="CDD" id="cd00897">
    <property type="entry name" value="UGPase_euk"/>
    <property type="match status" value="1"/>
</dbReference>
<dbReference type="GO" id="GO:0005992">
    <property type="term" value="P:trehalose biosynthetic process"/>
    <property type="evidence" value="ECO:0007669"/>
    <property type="project" value="EnsemblFungi"/>
</dbReference>
<dbReference type="InterPro" id="IPR029044">
    <property type="entry name" value="Nucleotide-diphossugar_trans"/>
</dbReference>
<feature type="binding site" evidence="9">
    <location>
        <position position="255"/>
    </location>
    <ligand>
        <name>UTP</name>
        <dbReference type="ChEBI" id="CHEBI:46398"/>
    </ligand>
</feature>
<feature type="binding site" evidence="8">
    <location>
        <position position="256"/>
    </location>
    <ligand>
        <name>substrate</name>
    </ligand>
</feature>
<dbReference type="Pfam" id="PF01704">
    <property type="entry name" value="UDPGP"/>
    <property type="match status" value="1"/>
</dbReference>
<evidence type="ECO:0000256" key="4">
    <source>
        <dbReference type="ARBA" id="ARBA00022679"/>
    </source>
</evidence>
<dbReference type="EMBL" id="LTAI01000011">
    <property type="protein sequence ID" value="ORE00540.1"/>
    <property type="molecule type" value="Genomic_DNA"/>
</dbReference>
<dbReference type="PIRSF" id="PIRSF000806">
    <property type="entry name" value="UDPGP"/>
    <property type="match status" value="1"/>
</dbReference>
<evidence type="ECO:0000256" key="2">
    <source>
        <dbReference type="ARBA" id="ARBA00010401"/>
    </source>
</evidence>
<comment type="catalytic activity">
    <reaction evidence="6 7">
        <text>alpha-D-glucose 1-phosphate + UTP + H(+) = UDP-alpha-D-glucose + diphosphate</text>
        <dbReference type="Rhea" id="RHEA:19889"/>
        <dbReference type="ChEBI" id="CHEBI:15378"/>
        <dbReference type="ChEBI" id="CHEBI:33019"/>
        <dbReference type="ChEBI" id="CHEBI:46398"/>
        <dbReference type="ChEBI" id="CHEBI:58601"/>
        <dbReference type="ChEBI" id="CHEBI:58885"/>
        <dbReference type="EC" id="2.7.7.9"/>
    </reaction>
</comment>
<feature type="binding site" evidence="9">
    <location>
        <position position="231"/>
    </location>
    <ligand>
        <name>UTP</name>
        <dbReference type="ChEBI" id="CHEBI:46398"/>
    </ligand>
</feature>
<dbReference type="VEuPathDB" id="MicrosporidiaDB:A0H76_146"/>
<reference evidence="10 11" key="1">
    <citation type="journal article" date="2017" name="Environ. Microbiol.">
        <title>Decay of the glycolytic pathway and adaptation to intranuclear parasitism within Enterocytozoonidae microsporidia.</title>
        <authorList>
            <person name="Wiredu Boakye D."/>
            <person name="Jaroenlak P."/>
            <person name="Prachumwat A."/>
            <person name="Williams T.A."/>
            <person name="Bateman K.S."/>
            <person name="Itsathitphaisarn O."/>
            <person name="Sritunyalucksana K."/>
            <person name="Paszkiewicz K.H."/>
            <person name="Moore K.A."/>
            <person name="Stentiford G.D."/>
            <person name="Williams B.A."/>
        </authorList>
    </citation>
    <scope>NUCLEOTIDE SEQUENCE [LARGE SCALE GENOMIC DNA]</scope>
    <source>
        <strain evidence="11">canceri</strain>
    </source>
</reference>
<dbReference type="FunFam" id="2.160.10.10:FF:000001">
    <property type="entry name" value="UTP--glucose-1-phosphate uridylyltransferase"/>
    <property type="match status" value="1"/>
</dbReference>
<evidence type="ECO:0000256" key="1">
    <source>
        <dbReference type="ARBA" id="ARBA00003449"/>
    </source>
</evidence>
<dbReference type="InterPro" id="IPR002618">
    <property type="entry name" value="UDPGP_fam"/>
</dbReference>
<protein>
    <recommendedName>
        <fullName evidence="3 7">UTP--glucose-1-phosphate uridylyltransferase</fullName>
        <ecNumber evidence="3 7">2.7.7.9</ecNumber>
    </recommendedName>
</protein>
<keyword evidence="5 7" id="KW-0548">Nucleotidyltransferase</keyword>
<dbReference type="FunFam" id="3.90.550.10:FF:000002">
    <property type="entry name" value="UTP--glucose-1-phosphate uridylyltransferase"/>
    <property type="match status" value="1"/>
</dbReference>
<feature type="binding site" evidence="9">
    <location>
        <position position="286"/>
    </location>
    <ligand>
        <name>UTP</name>
        <dbReference type="ChEBI" id="CHEBI:46398"/>
    </ligand>
</feature>
<dbReference type="Gene3D" id="2.160.10.10">
    <property type="entry name" value="Hexapeptide repeat proteins"/>
    <property type="match status" value="1"/>
</dbReference>
<name>A0A1X0QLA0_9MICR</name>
<dbReference type="GO" id="GO:0006011">
    <property type="term" value="P:UDP-alpha-D-glucose metabolic process"/>
    <property type="evidence" value="ECO:0007669"/>
    <property type="project" value="UniProtKB-UniRule"/>
</dbReference>